<reference evidence="2" key="1">
    <citation type="submission" date="2018-05" db="EMBL/GenBank/DDBJ databases">
        <authorList>
            <person name="Lanie J.A."/>
            <person name="Ng W.-L."/>
            <person name="Kazmierczak K.M."/>
            <person name="Andrzejewski T.M."/>
            <person name="Davidsen T.M."/>
            <person name="Wayne K.J."/>
            <person name="Tettelin H."/>
            <person name="Glass J.I."/>
            <person name="Rusch D."/>
            <person name="Podicherti R."/>
            <person name="Tsui H.-C.T."/>
            <person name="Winkler M.E."/>
        </authorList>
    </citation>
    <scope>NUCLEOTIDE SEQUENCE</scope>
</reference>
<evidence type="ECO:0000313" key="2">
    <source>
        <dbReference type="EMBL" id="SVB79760.1"/>
    </source>
</evidence>
<name>A0A382GXI5_9ZZZZ</name>
<evidence type="ECO:0000259" key="1">
    <source>
        <dbReference type="Pfam" id="PF01464"/>
    </source>
</evidence>
<dbReference type="EMBL" id="UINC01057997">
    <property type="protein sequence ID" value="SVB79760.1"/>
    <property type="molecule type" value="Genomic_DNA"/>
</dbReference>
<sequence length="206" mass="23676">VFMVANFEKPISNGYGLIPSDASWIAWEERAFDHSLKKLQNSESFYKKNIKKRIAQQISLYKTGLKTNYRDNLPEWILHESKKYGYDPFLLTAVIITESSFNNWARSDRGALGLMQIIPATGKELAAEVSVQWQGTPSLYDPETNIALGAYYLNKLYLHFGDLGLALEAYNHGPSRLKMYLKKGHRPKIYSRQVFKNYSWLLSLSV</sequence>
<dbReference type="CDD" id="cd16896">
    <property type="entry name" value="LT_Slt70-like"/>
    <property type="match status" value="1"/>
</dbReference>
<dbReference type="InterPro" id="IPR008258">
    <property type="entry name" value="Transglycosylase_SLT_dom_1"/>
</dbReference>
<accession>A0A382GXI5</accession>
<feature type="non-terminal residue" evidence="2">
    <location>
        <position position="1"/>
    </location>
</feature>
<dbReference type="PANTHER" id="PTHR37423">
    <property type="entry name" value="SOLUBLE LYTIC MUREIN TRANSGLYCOSYLASE-RELATED"/>
    <property type="match status" value="1"/>
</dbReference>
<protein>
    <recommendedName>
        <fullName evidence="1">Transglycosylase SLT domain-containing protein</fullName>
    </recommendedName>
</protein>
<dbReference type="AlphaFoldDB" id="A0A382GXI5"/>
<dbReference type="Gene3D" id="1.10.530.10">
    <property type="match status" value="1"/>
</dbReference>
<dbReference type="Pfam" id="PF01464">
    <property type="entry name" value="SLT"/>
    <property type="match status" value="1"/>
</dbReference>
<proteinExistence type="predicted"/>
<dbReference type="SUPFAM" id="SSF53955">
    <property type="entry name" value="Lysozyme-like"/>
    <property type="match status" value="1"/>
</dbReference>
<gene>
    <name evidence="2" type="ORF">METZ01_LOCUS232614</name>
</gene>
<dbReference type="InterPro" id="IPR023346">
    <property type="entry name" value="Lysozyme-like_dom_sf"/>
</dbReference>
<organism evidence="2">
    <name type="scientific">marine metagenome</name>
    <dbReference type="NCBI Taxonomy" id="408172"/>
    <lineage>
        <taxon>unclassified sequences</taxon>
        <taxon>metagenomes</taxon>
        <taxon>ecological metagenomes</taxon>
    </lineage>
</organism>
<dbReference type="PANTHER" id="PTHR37423:SF2">
    <property type="entry name" value="MEMBRANE-BOUND LYTIC MUREIN TRANSGLYCOSYLASE C"/>
    <property type="match status" value="1"/>
</dbReference>
<feature type="domain" description="Transglycosylase SLT" evidence="1">
    <location>
        <begin position="78"/>
        <end position="186"/>
    </location>
</feature>